<keyword evidence="2" id="KW-1185">Reference proteome</keyword>
<dbReference type="EMBL" id="JAVDXX010000001">
    <property type="protein sequence ID" value="MDR7293439.1"/>
    <property type="molecule type" value="Genomic_DNA"/>
</dbReference>
<dbReference type="Gene3D" id="3.40.1000.10">
    <property type="entry name" value="Mog1/PsbP, alpha/beta/alpha sandwich"/>
    <property type="match status" value="1"/>
</dbReference>
<proteinExistence type="predicted"/>
<sequence length="167" mass="18985">MDIPDVEVKIPEHPDAKFRLPIPEDWEVDDSGSDNGVFIYKGGPSELWNVEGFRSNFVIIQRAYDQRHATDEGYYNEILATDAGLAEQLAEYRNIHLGWDTLGGDDTAAVLRVASYRNEEGTPVVLYQWNAIRDGIEMNVALTFHAALLFAWADVAYMWAKEFEWAV</sequence>
<accession>A0ABU1YYK0</accession>
<gene>
    <name evidence="1" type="ORF">J2S67_000707</name>
</gene>
<comment type="caution">
    <text evidence="1">The sequence shown here is derived from an EMBL/GenBank/DDBJ whole genome shotgun (WGS) entry which is preliminary data.</text>
</comment>
<protein>
    <submittedName>
        <fullName evidence="1">Uncharacterized protein</fullName>
    </submittedName>
</protein>
<dbReference type="Proteomes" id="UP001180715">
    <property type="component" value="Unassembled WGS sequence"/>
</dbReference>
<evidence type="ECO:0000313" key="2">
    <source>
        <dbReference type="Proteomes" id="UP001180715"/>
    </source>
</evidence>
<reference evidence="1" key="1">
    <citation type="submission" date="2023-07" db="EMBL/GenBank/DDBJ databases">
        <title>Sequencing the genomes of 1000 actinobacteria strains.</title>
        <authorList>
            <person name="Klenk H.-P."/>
        </authorList>
    </citation>
    <scope>NUCLEOTIDE SEQUENCE</scope>
    <source>
        <strain evidence="1">DSM 13068</strain>
    </source>
</reference>
<evidence type="ECO:0000313" key="1">
    <source>
        <dbReference type="EMBL" id="MDR7293439.1"/>
    </source>
</evidence>
<organism evidence="1 2">
    <name type="scientific">Pseudoglutamicibacter albus</name>
    <dbReference type="NCBI Taxonomy" id="98671"/>
    <lineage>
        <taxon>Bacteria</taxon>
        <taxon>Bacillati</taxon>
        <taxon>Actinomycetota</taxon>
        <taxon>Actinomycetes</taxon>
        <taxon>Micrococcales</taxon>
        <taxon>Micrococcaceae</taxon>
        <taxon>Pseudoglutamicibacter</taxon>
    </lineage>
</organism>
<name>A0ABU1YYK0_9MICC</name>
<dbReference type="RefSeq" id="WP_310246378.1">
    <property type="nucleotide sequence ID" value="NZ_JAVDXX010000001.1"/>
</dbReference>